<gene>
    <name evidence="1" type="ORF">EJB06_29030</name>
</gene>
<reference evidence="1 2" key="1">
    <citation type="submission" date="2018-12" db="EMBL/GenBank/DDBJ databases">
        <authorList>
            <person name="Yang E."/>
        </authorList>
    </citation>
    <scope>NUCLEOTIDE SEQUENCE [LARGE SCALE GENOMIC DNA]</scope>
    <source>
        <strain evidence="1 2">SOD</strain>
    </source>
</reference>
<dbReference type="EMBL" id="RXLQ01000024">
    <property type="protein sequence ID" value="RSZ55600.1"/>
    <property type="molecule type" value="Genomic_DNA"/>
</dbReference>
<dbReference type="OrthoDB" id="8969015at2"/>
<sequence>MAMTPAERQRAYRATRATAGENGQRQLNMWVDTGTALALARLAKHYSVTKQEMIARLIIQADDGVIATINEQSPQWDIYMRPKGKLGR</sequence>
<accession>A0A430HDN3</accession>
<comment type="caution">
    <text evidence="1">The sequence shown here is derived from an EMBL/GenBank/DDBJ whole genome shotgun (WGS) entry which is preliminary data.</text>
</comment>
<protein>
    <submittedName>
        <fullName evidence="1">Uncharacterized protein</fullName>
    </submittedName>
</protein>
<proteinExistence type="predicted"/>
<dbReference type="AlphaFoldDB" id="A0A430HDN3"/>
<keyword evidence="2" id="KW-1185">Reference proteome</keyword>
<evidence type="ECO:0000313" key="1">
    <source>
        <dbReference type="EMBL" id="RSZ55600.1"/>
    </source>
</evidence>
<organism evidence="1 2">
    <name type="scientific">Massilia atriviolacea</name>
    <dbReference type="NCBI Taxonomy" id="2495579"/>
    <lineage>
        <taxon>Bacteria</taxon>
        <taxon>Pseudomonadati</taxon>
        <taxon>Pseudomonadota</taxon>
        <taxon>Betaproteobacteria</taxon>
        <taxon>Burkholderiales</taxon>
        <taxon>Oxalobacteraceae</taxon>
        <taxon>Telluria group</taxon>
        <taxon>Massilia</taxon>
    </lineage>
</organism>
<dbReference type="Proteomes" id="UP000278085">
    <property type="component" value="Unassembled WGS sequence"/>
</dbReference>
<name>A0A430HDN3_9BURK</name>
<evidence type="ECO:0000313" key="2">
    <source>
        <dbReference type="Proteomes" id="UP000278085"/>
    </source>
</evidence>